<evidence type="ECO:0000313" key="3">
    <source>
        <dbReference type="Proteomes" id="UP000044136"/>
    </source>
</evidence>
<protein>
    <recommendedName>
        <fullName evidence="4">YtkA-like domain-containing protein</fullName>
    </recommendedName>
</protein>
<proteinExistence type="predicted"/>
<accession>A0A078M6J2</accession>
<dbReference type="HOGENOM" id="CLU_1872660_0_0_9"/>
<dbReference type="OrthoDB" id="2418259at2"/>
<dbReference type="PROSITE" id="PS51257">
    <property type="entry name" value="PROKAR_LIPOPROTEIN"/>
    <property type="match status" value="1"/>
</dbReference>
<reference evidence="2 3" key="1">
    <citation type="submission" date="2014-07" db="EMBL/GenBank/DDBJ databases">
        <authorList>
            <person name="Urmite Genomes Urmite Genomes"/>
        </authorList>
    </citation>
    <scope>NUCLEOTIDE SEQUENCE [LARGE SCALE GENOMIC DNA]</scope>
    <source>
        <strain evidence="2 3">13MG44_air</strain>
    </source>
</reference>
<keyword evidence="3" id="KW-1185">Reference proteome</keyword>
<organism evidence="2 3">
    <name type="scientific">Jeotgalicoccus saudimassiliensis</name>
    <dbReference type="NCBI Taxonomy" id="1461582"/>
    <lineage>
        <taxon>Bacteria</taxon>
        <taxon>Bacillati</taxon>
        <taxon>Bacillota</taxon>
        <taxon>Bacilli</taxon>
        <taxon>Bacillales</taxon>
        <taxon>Staphylococcaceae</taxon>
        <taxon>Jeotgalicoccus</taxon>
    </lineage>
</organism>
<evidence type="ECO:0008006" key="4">
    <source>
        <dbReference type="Google" id="ProtNLM"/>
    </source>
</evidence>
<evidence type="ECO:0000313" key="2">
    <source>
        <dbReference type="EMBL" id="CEA00992.1"/>
    </source>
</evidence>
<dbReference type="STRING" id="1461582.BN1048_01193"/>
<feature type="region of interest" description="Disordered" evidence="1">
    <location>
        <begin position="21"/>
        <end position="45"/>
    </location>
</feature>
<name>A0A078M6J2_9STAP</name>
<dbReference type="EMBL" id="CCSE01000001">
    <property type="protein sequence ID" value="CEA00992.1"/>
    <property type="molecule type" value="Genomic_DNA"/>
</dbReference>
<gene>
    <name evidence="2" type="ORF">BN1048_01193</name>
</gene>
<dbReference type="Proteomes" id="UP000044136">
    <property type="component" value="Unassembled WGS sequence"/>
</dbReference>
<evidence type="ECO:0000256" key="1">
    <source>
        <dbReference type="SAM" id="MobiDB-lite"/>
    </source>
</evidence>
<feature type="compositionally biased region" description="Basic and acidic residues" evidence="1">
    <location>
        <begin position="22"/>
        <end position="45"/>
    </location>
</feature>
<dbReference type="AlphaFoldDB" id="A0A078M6J2"/>
<sequence>MRKLFILSGLTLALAACSNSSEEAHSDETHEPHDESAEHHHEHVLDMNLTVDNDSDPAVISVELLQEDEAYEADRVRFEIQEPETEEITWLNAEHQGEGVYAAEASEIAAGEYSITAHINGPDELHEHTDDMFEVE</sequence>
<dbReference type="RefSeq" id="WP_035809418.1">
    <property type="nucleotide sequence ID" value="NZ_CCSE01000001.1"/>
</dbReference>